<keyword evidence="3 5" id="KW-0067">ATP-binding</keyword>
<dbReference type="GO" id="GO:0005524">
    <property type="term" value="F:ATP binding"/>
    <property type="evidence" value="ECO:0007669"/>
    <property type="project" value="UniProtKB-KW"/>
</dbReference>
<gene>
    <name evidence="5" type="ORF">NXS10_00705</name>
</gene>
<evidence type="ECO:0000313" key="5">
    <source>
        <dbReference type="EMBL" id="MCS4487502.1"/>
    </source>
</evidence>
<evidence type="ECO:0000313" key="6">
    <source>
        <dbReference type="Proteomes" id="UP001206548"/>
    </source>
</evidence>
<keyword evidence="1" id="KW-0813">Transport</keyword>
<name>A0ABT2F4Z9_9STRE</name>
<reference evidence="5 6" key="1">
    <citation type="journal article" date="2023" name="Int. J. Syst. Evol. Microbiol.">
        <title>Streptococcus sciuri sp. nov., Staphylococcus marylandisciuri sp. nov. and Staphylococcus americanisciuri sp. nov., isolated from faeces of eastern grey squirrel (Sciurus carolinensis).</title>
        <authorList>
            <person name="Volokhov D.V."/>
            <person name="Zagorodnyaya T.A."/>
            <person name="Furtak V.A."/>
            <person name="Nattanmai G."/>
            <person name="Randall L."/>
            <person name="Jose S."/>
            <person name="Gao Y."/>
            <person name="Eisenberg T."/>
            <person name="Delmonte P."/>
            <person name="Blom J."/>
            <person name="Mitchell K.K."/>
        </authorList>
    </citation>
    <scope>NUCLEOTIDE SEQUENCE [LARGE SCALE GENOMIC DNA]</scope>
    <source>
        <strain evidence="5 6">SQ9-PEA</strain>
    </source>
</reference>
<evidence type="ECO:0000259" key="4">
    <source>
        <dbReference type="PROSITE" id="PS50893"/>
    </source>
</evidence>
<keyword evidence="2" id="KW-0547">Nucleotide-binding</keyword>
<dbReference type="EMBL" id="JANUXX010000001">
    <property type="protein sequence ID" value="MCS4487502.1"/>
    <property type="molecule type" value="Genomic_DNA"/>
</dbReference>
<accession>A0ABT2F4Z9</accession>
<dbReference type="SUPFAM" id="SSF52540">
    <property type="entry name" value="P-loop containing nucleoside triphosphate hydrolases"/>
    <property type="match status" value="1"/>
</dbReference>
<dbReference type="InterPro" id="IPR051782">
    <property type="entry name" value="ABC_Transporter_VariousFunc"/>
</dbReference>
<evidence type="ECO:0000256" key="2">
    <source>
        <dbReference type="ARBA" id="ARBA00022741"/>
    </source>
</evidence>
<dbReference type="PROSITE" id="PS00211">
    <property type="entry name" value="ABC_TRANSPORTER_1"/>
    <property type="match status" value="1"/>
</dbReference>
<dbReference type="Gene3D" id="3.40.50.300">
    <property type="entry name" value="P-loop containing nucleotide triphosphate hydrolases"/>
    <property type="match status" value="1"/>
</dbReference>
<feature type="domain" description="ABC transporter" evidence="4">
    <location>
        <begin position="1"/>
        <end position="215"/>
    </location>
</feature>
<dbReference type="SMART" id="SM00382">
    <property type="entry name" value="AAA"/>
    <property type="match status" value="1"/>
</dbReference>
<keyword evidence="6" id="KW-1185">Reference proteome</keyword>
<dbReference type="InterPro" id="IPR003439">
    <property type="entry name" value="ABC_transporter-like_ATP-bd"/>
</dbReference>
<dbReference type="PANTHER" id="PTHR42939:SF1">
    <property type="entry name" value="ABC TRANSPORTER ATP-BINDING PROTEIN ALBC-RELATED"/>
    <property type="match status" value="1"/>
</dbReference>
<proteinExistence type="predicted"/>
<organism evidence="5 6">
    <name type="scientific">Streptococcus sciuri</name>
    <dbReference type="NCBI Taxonomy" id="2973939"/>
    <lineage>
        <taxon>Bacteria</taxon>
        <taxon>Bacillati</taxon>
        <taxon>Bacillota</taxon>
        <taxon>Bacilli</taxon>
        <taxon>Lactobacillales</taxon>
        <taxon>Streptococcaceae</taxon>
        <taxon>Streptococcus</taxon>
    </lineage>
</organism>
<dbReference type="InterPro" id="IPR003593">
    <property type="entry name" value="AAA+_ATPase"/>
</dbReference>
<dbReference type="RefSeq" id="WP_259136593.1">
    <property type="nucleotide sequence ID" value="NZ_JANUXX010000001.1"/>
</dbReference>
<evidence type="ECO:0000256" key="1">
    <source>
        <dbReference type="ARBA" id="ARBA00022448"/>
    </source>
</evidence>
<protein>
    <submittedName>
        <fullName evidence="5">ATP-binding cassette domain-containing protein</fullName>
    </submittedName>
</protein>
<sequence>MKILNLSKMYGKQLVLDNISVEINKGQIVGLVGNNGSGKTTLLKCIAKLIVDYRGEIDLNGTLSFSIENPSFYDELSVQSNLELFAILAEQKNFNCTDILKLVKLEESKSKKFKQLSLGMKQKLSIARILLSDSDIVLLDEPFNGLDILTKEQLKELILLLRSKGKLIIVSSHILEELGEISDVIWYLRDGKIQNIINLNDNKRVYKIVVPKGINIPSYLQKQYNILWRFDKKQTSIFRLEVLQEDIHQVLKSLIVNDVKVIEYTDVTSDIKELMMDERR</sequence>
<comment type="caution">
    <text evidence="5">The sequence shown here is derived from an EMBL/GenBank/DDBJ whole genome shotgun (WGS) entry which is preliminary data.</text>
</comment>
<dbReference type="Pfam" id="PF00005">
    <property type="entry name" value="ABC_tran"/>
    <property type="match status" value="1"/>
</dbReference>
<dbReference type="InterPro" id="IPR017871">
    <property type="entry name" value="ABC_transporter-like_CS"/>
</dbReference>
<dbReference type="Proteomes" id="UP001206548">
    <property type="component" value="Unassembled WGS sequence"/>
</dbReference>
<dbReference type="PANTHER" id="PTHR42939">
    <property type="entry name" value="ABC TRANSPORTER ATP-BINDING PROTEIN ALBC-RELATED"/>
    <property type="match status" value="1"/>
</dbReference>
<dbReference type="InterPro" id="IPR027417">
    <property type="entry name" value="P-loop_NTPase"/>
</dbReference>
<evidence type="ECO:0000256" key="3">
    <source>
        <dbReference type="ARBA" id="ARBA00022840"/>
    </source>
</evidence>
<dbReference type="PROSITE" id="PS50893">
    <property type="entry name" value="ABC_TRANSPORTER_2"/>
    <property type="match status" value="1"/>
</dbReference>